<evidence type="ECO:0000256" key="1">
    <source>
        <dbReference type="SAM" id="MobiDB-lite"/>
    </source>
</evidence>
<feature type="compositionally biased region" description="Basic and acidic residues" evidence="1">
    <location>
        <begin position="270"/>
        <end position="282"/>
    </location>
</feature>
<sequence length="311" mass="35545">MAPIDIGDVGGAITGVAGTAVEGAKGAAKTASGAVATATSAVNNAKGKYDDAQGMLGWFTKIQGYITRIQDAWNGHKYLIMFLVGLIIFLYMSITIYCCYHFIHDFFRCGCCCVRCTYKSEKWIYQKIKSSSSSTNKERDDDDAKVNHKCSKCCLLSIPRTTRMELEKQHGDLRKGWSDSTYFLARDCGRIDLPQDPIERSKWHWYGHETKNPTRFRYMNKCIPTNVTQKNKDERQVKEVIKAKERIRYWMGLKDGIDPFSNSGLGSSSWEDRVNHNSDRMKKILRRSKKYTEDKKAFEEAEARSDEKEET</sequence>
<name>A0ABZ1CVG7_9TREE</name>
<keyword evidence="2" id="KW-1133">Transmembrane helix</keyword>
<reference evidence="3 4" key="1">
    <citation type="submission" date="2024-01" db="EMBL/GenBank/DDBJ databases">
        <title>Comparative genomics of Cryptococcus and Kwoniella reveals pathogenesis evolution and contrasting modes of karyotype evolution via chromosome fusion or intercentromeric recombination.</title>
        <authorList>
            <person name="Coelho M.A."/>
            <person name="David-Palma M."/>
            <person name="Shea T."/>
            <person name="Bowers K."/>
            <person name="McGinley-Smith S."/>
            <person name="Mohammad A.W."/>
            <person name="Gnirke A."/>
            <person name="Yurkov A.M."/>
            <person name="Nowrousian M."/>
            <person name="Sun S."/>
            <person name="Cuomo C.A."/>
            <person name="Heitman J."/>
        </authorList>
    </citation>
    <scope>NUCLEOTIDE SEQUENCE [LARGE SCALE GENOMIC DNA]</scope>
    <source>
        <strain evidence="3">CBS 11374</strain>
    </source>
</reference>
<feature type="transmembrane region" description="Helical" evidence="2">
    <location>
        <begin position="78"/>
        <end position="103"/>
    </location>
</feature>
<dbReference type="GeneID" id="87954702"/>
<keyword evidence="2" id="KW-0472">Membrane</keyword>
<evidence type="ECO:0000313" key="4">
    <source>
        <dbReference type="Proteomes" id="UP001329825"/>
    </source>
</evidence>
<evidence type="ECO:0000256" key="2">
    <source>
        <dbReference type="SAM" id="Phobius"/>
    </source>
</evidence>
<feature type="region of interest" description="Disordered" evidence="1">
    <location>
        <begin position="264"/>
        <end position="311"/>
    </location>
</feature>
<protein>
    <submittedName>
        <fullName evidence="3">Uncharacterized protein</fullName>
    </submittedName>
</protein>
<dbReference type="RefSeq" id="XP_062790366.1">
    <property type="nucleotide sequence ID" value="XM_062934315.1"/>
</dbReference>
<proteinExistence type="predicted"/>
<feature type="compositionally biased region" description="Basic and acidic residues" evidence="1">
    <location>
        <begin position="290"/>
        <end position="311"/>
    </location>
</feature>
<evidence type="ECO:0000313" key="3">
    <source>
        <dbReference type="EMBL" id="WRT65626.1"/>
    </source>
</evidence>
<organism evidence="3 4">
    <name type="scientific">Kwoniella shivajii</name>
    <dbReference type="NCBI Taxonomy" id="564305"/>
    <lineage>
        <taxon>Eukaryota</taxon>
        <taxon>Fungi</taxon>
        <taxon>Dikarya</taxon>
        <taxon>Basidiomycota</taxon>
        <taxon>Agaricomycotina</taxon>
        <taxon>Tremellomycetes</taxon>
        <taxon>Tremellales</taxon>
        <taxon>Cryptococcaceae</taxon>
        <taxon>Kwoniella</taxon>
    </lineage>
</organism>
<accession>A0ABZ1CVG7</accession>
<keyword evidence="4" id="KW-1185">Reference proteome</keyword>
<dbReference type="Proteomes" id="UP001329825">
    <property type="component" value="Chromosome 3"/>
</dbReference>
<gene>
    <name evidence="3" type="ORF">IL334_002571</name>
</gene>
<keyword evidence="2" id="KW-0812">Transmembrane</keyword>
<dbReference type="EMBL" id="CP141883">
    <property type="protein sequence ID" value="WRT65626.1"/>
    <property type="molecule type" value="Genomic_DNA"/>
</dbReference>